<evidence type="ECO:0000313" key="1">
    <source>
        <dbReference type="EMBL" id="OBR84754.1"/>
    </source>
</evidence>
<dbReference type="Gene3D" id="3.20.20.370">
    <property type="entry name" value="Glycoside hydrolase/deacetylase"/>
    <property type="match status" value="1"/>
</dbReference>
<evidence type="ECO:0008006" key="4">
    <source>
        <dbReference type="Google" id="ProtNLM"/>
    </source>
</evidence>
<dbReference type="GO" id="GO:0005975">
    <property type="term" value="P:carbohydrate metabolic process"/>
    <property type="evidence" value="ECO:0007669"/>
    <property type="project" value="InterPro"/>
</dbReference>
<dbReference type="PANTHER" id="PTHR30292:SF0">
    <property type="entry name" value="5-OXOPROLINASE SUBUNIT A"/>
    <property type="match status" value="1"/>
</dbReference>
<gene>
    <name evidence="1" type="ORF">I303_05613</name>
    <name evidence="2" type="ORF">I303_104941</name>
</gene>
<dbReference type="OrthoDB" id="5295431at2759"/>
<dbReference type="RefSeq" id="XP_018262596.1">
    <property type="nucleotide sequence ID" value="XM_018408905.1"/>
</dbReference>
<name>A0A1A6A3W5_9TREE</name>
<dbReference type="EMBL" id="CP144535">
    <property type="protein sequence ID" value="WWC62345.1"/>
    <property type="molecule type" value="Genomic_DNA"/>
</dbReference>
<accession>A0A1A6A3W5</accession>
<dbReference type="Pfam" id="PF03746">
    <property type="entry name" value="LamB_YcsF"/>
    <property type="match status" value="1"/>
</dbReference>
<proteinExistence type="predicted"/>
<reference evidence="1" key="1">
    <citation type="submission" date="2013-07" db="EMBL/GenBank/DDBJ databases">
        <title>The Genome Sequence of Cryptococcus dejecticola CBS10117.</title>
        <authorList>
            <consortium name="The Broad Institute Genome Sequencing Platform"/>
            <person name="Cuomo C."/>
            <person name="Litvintseva A."/>
            <person name="Chen Y."/>
            <person name="Heitman J."/>
            <person name="Sun S."/>
            <person name="Springer D."/>
            <person name="Dromer F."/>
            <person name="Young S.K."/>
            <person name="Zeng Q."/>
            <person name="Gargeya S."/>
            <person name="Fitzgerald M."/>
            <person name="Abouelleil A."/>
            <person name="Alvarado L."/>
            <person name="Berlin A.M."/>
            <person name="Chapman S.B."/>
            <person name="Dewar J."/>
            <person name="Goldberg J."/>
            <person name="Griggs A."/>
            <person name="Gujja S."/>
            <person name="Hansen M."/>
            <person name="Howarth C."/>
            <person name="Imamovic A."/>
            <person name="Larimer J."/>
            <person name="McCowan C."/>
            <person name="Murphy C."/>
            <person name="Pearson M."/>
            <person name="Priest M."/>
            <person name="Roberts A."/>
            <person name="Saif S."/>
            <person name="Shea T."/>
            <person name="Sykes S."/>
            <person name="Wortman J."/>
            <person name="Nusbaum C."/>
            <person name="Birren B."/>
        </authorList>
    </citation>
    <scope>NUCLEOTIDE SEQUENCE [LARGE SCALE GENOMIC DNA]</scope>
    <source>
        <strain evidence="1">CBS 10117</strain>
    </source>
</reference>
<protein>
    <recommendedName>
        <fullName evidence="4">Lactam utilization protein lamB</fullName>
    </recommendedName>
</protein>
<dbReference type="PANTHER" id="PTHR30292">
    <property type="entry name" value="UNCHARACTERIZED PROTEIN YBGL-RELATED"/>
    <property type="match status" value="1"/>
</dbReference>
<dbReference type="InterPro" id="IPR005501">
    <property type="entry name" value="LamB/YcsF/PxpA-like"/>
</dbReference>
<dbReference type="SUPFAM" id="SSF88713">
    <property type="entry name" value="Glycoside hydrolase/deacetylase"/>
    <property type="match status" value="1"/>
</dbReference>
<dbReference type="EMBL" id="KI894032">
    <property type="protein sequence ID" value="OBR84754.1"/>
    <property type="molecule type" value="Genomic_DNA"/>
</dbReference>
<dbReference type="AlphaFoldDB" id="A0A1A6A3W5"/>
<dbReference type="GeneID" id="28969312"/>
<reference evidence="2" key="2">
    <citation type="submission" date="2013-07" db="EMBL/GenBank/DDBJ databases">
        <authorList>
            <consortium name="The Broad Institute Genome Sequencing Platform"/>
            <person name="Cuomo C."/>
            <person name="Litvintseva A."/>
            <person name="Chen Y."/>
            <person name="Heitman J."/>
            <person name="Sun S."/>
            <person name="Springer D."/>
            <person name="Dromer F."/>
            <person name="Young S.K."/>
            <person name="Zeng Q."/>
            <person name="Gargeya S."/>
            <person name="Fitzgerald M."/>
            <person name="Abouelleil A."/>
            <person name="Alvarado L."/>
            <person name="Berlin A.M."/>
            <person name="Chapman S.B."/>
            <person name="Dewar J."/>
            <person name="Goldberg J."/>
            <person name="Griggs A."/>
            <person name="Gujja S."/>
            <person name="Hansen M."/>
            <person name="Howarth C."/>
            <person name="Imamovic A."/>
            <person name="Larimer J."/>
            <person name="McCowan C."/>
            <person name="Murphy C."/>
            <person name="Pearson M."/>
            <person name="Priest M."/>
            <person name="Roberts A."/>
            <person name="Saif S."/>
            <person name="Shea T."/>
            <person name="Sykes S."/>
            <person name="Wortman J."/>
            <person name="Nusbaum C."/>
            <person name="Birren B."/>
        </authorList>
    </citation>
    <scope>NUCLEOTIDE SEQUENCE</scope>
    <source>
        <strain evidence="2">CBS 10117</strain>
    </source>
</reference>
<dbReference type="VEuPathDB" id="FungiDB:I303_05613"/>
<dbReference type="CDD" id="cd11665">
    <property type="entry name" value="LamB_like"/>
    <property type="match status" value="1"/>
</dbReference>
<evidence type="ECO:0000313" key="2">
    <source>
        <dbReference type="EMBL" id="WWC62345.1"/>
    </source>
</evidence>
<evidence type="ECO:0000313" key="3">
    <source>
        <dbReference type="Proteomes" id="UP000078595"/>
    </source>
</evidence>
<dbReference type="STRING" id="1296121.A0A1A6A3W5"/>
<reference evidence="2" key="3">
    <citation type="submission" date="2024-02" db="EMBL/GenBank/DDBJ databases">
        <title>Comparative genomics of Cryptococcus and Kwoniella reveals pathogenesis evolution and contrasting modes of karyotype evolution via chromosome fusion or intercentromeric recombination.</title>
        <authorList>
            <person name="Coelho M.A."/>
            <person name="David-Palma M."/>
            <person name="Shea T."/>
            <person name="Bowers K."/>
            <person name="McGinley-Smith S."/>
            <person name="Mohammad A.W."/>
            <person name="Gnirke A."/>
            <person name="Yurkov A.M."/>
            <person name="Nowrousian M."/>
            <person name="Sun S."/>
            <person name="Cuomo C.A."/>
            <person name="Heitman J."/>
        </authorList>
    </citation>
    <scope>NUCLEOTIDE SEQUENCE</scope>
    <source>
        <strain evidence="2">CBS 10117</strain>
    </source>
</reference>
<organism evidence="1">
    <name type="scientific">Kwoniella dejecticola CBS 10117</name>
    <dbReference type="NCBI Taxonomy" id="1296121"/>
    <lineage>
        <taxon>Eukaryota</taxon>
        <taxon>Fungi</taxon>
        <taxon>Dikarya</taxon>
        <taxon>Basidiomycota</taxon>
        <taxon>Agaricomycotina</taxon>
        <taxon>Tremellomycetes</taxon>
        <taxon>Tremellales</taxon>
        <taxon>Cryptococcaceae</taxon>
        <taxon>Kwoniella</taxon>
    </lineage>
</organism>
<dbReference type="InterPro" id="IPR011330">
    <property type="entry name" value="Glyco_hydro/deAcase_b/a-brl"/>
</dbReference>
<keyword evidence="3" id="KW-1185">Reference proteome</keyword>
<dbReference type="KEGG" id="kdj:28969312"/>
<sequence>MVNSTASSSQTLIDKVEINVDCGEAFGLWEGGPDEALMPLIDAANIACGGHAGDPVIMKKTVALAKRHGVKVGAHPGFPDKAGFGRRVLAMSAEQAYAEMLYQVGSLKVFLDEAGVPLNHIKPHGMWYIMMQDNEELNDASMRAISHFKVPVYGMPNTLHESGAKKYGIPFIPEAFVDVNYDNKGVLLGVPGSRKMTTDDIYQAASSLGKKGLVPAVDHSLVDVGVKGQPFTICLHSDFKTCKENIAAARKAVNEVNDELYNSQQVL</sequence>
<dbReference type="Proteomes" id="UP000078595">
    <property type="component" value="Chromosome 6"/>
</dbReference>